<evidence type="ECO:0000313" key="3">
    <source>
        <dbReference type="Proteomes" id="UP000324222"/>
    </source>
</evidence>
<dbReference type="AlphaFoldDB" id="A0A5B7EV33"/>
<keyword evidence="3" id="KW-1185">Reference proteome</keyword>
<dbReference type="Proteomes" id="UP000324222">
    <property type="component" value="Unassembled WGS sequence"/>
</dbReference>
<sequence>MHLMLTVLWFSSSEGCQAHNRELGSPVVVRMYQWWSPVLFREVTDASCQKDLKFNLTLNEIKAS</sequence>
<accession>A0A5B7EV33</accession>
<gene>
    <name evidence="2" type="ORF">E2C01_030550</name>
</gene>
<evidence type="ECO:0000313" key="2">
    <source>
        <dbReference type="EMBL" id="MPC37077.1"/>
    </source>
</evidence>
<reference evidence="2 3" key="1">
    <citation type="submission" date="2019-05" db="EMBL/GenBank/DDBJ databases">
        <title>Another draft genome of Portunus trituberculatus and its Hox gene families provides insights of decapod evolution.</title>
        <authorList>
            <person name="Jeong J.-H."/>
            <person name="Song I."/>
            <person name="Kim S."/>
            <person name="Choi T."/>
            <person name="Kim D."/>
            <person name="Ryu S."/>
            <person name="Kim W."/>
        </authorList>
    </citation>
    <scope>NUCLEOTIDE SEQUENCE [LARGE SCALE GENOMIC DNA]</scope>
    <source>
        <tissue evidence="2">Muscle</tissue>
    </source>
</reference>
<feature type="signal peptide" evidence="1">
    <location>
        <begin position="1"/>
        <end position="18"/>
    </location>
</feature>
<comment type="caution">
    <text evidence="2">The sequence shown here is derived from an EMBL/GenBank/DDBJ whole genome shotgun (WGS) entry which is preliminary data.</text>
</comment>
<keyword evidence="1" id="KW-0732">Signal</keyword>
<proteinExistence type="predicted"/>
<protein>
    <submittedName>
        <fullName evidence="2">Uncharacterized protein</fullName>
    </submittedName>
</protein>
<feature type="chain" id="PRO_5022826078" evidence="1">
    <location>
        <begin position="19"/>
        <end position="64"/>
    </location>
</feature>
<evidence type="ECO:0000256" key="1">
    <source>
        <dbReference type="SAM" id="SignalP"/>
    </source>
</evidence>
<name>A0A5B7EV33_PORTR</name>
<organism evidence="2 3">
    <name type="scientific">Portunus trituberculatus</name>
    <name type="common">Swimming crab</name>
    <name type="synonym">Neptunus trituberculatus</name>
    <dbReference type="NCBI Taxonomy" id="210409"/>
    <lineage>
        <taxon>Eukaryota</taxon>
        <taxon>Metazoa</taxon>
        <taxon>Ecdysozoa</taxon>
        <taxon>Arthropoda</taxon>
        <taxon>Crustacea</taxon>
        <taxon>Multicrustacea</taxon>
        <taxon>Malacostraca</taxon>
        <taxon>Eumalacostraca</taxon>
        <taxon>Eucarida</taxon>
        <taxon>Decapoda</taxon>
        <taxon>Pleocyemata</taxon>
        <taxon>Brachyura</taxon>
        <taxon>Eubrachyura</taxon>
        <taxon>Portunoidea</taxon>
        <taxon>Portunidae</taxon>
        <taxon>Portuninae</taxon>
        <taxon>Portunus</taxon>
    </lineage>
</organism>
<dbReference type="EMBL" id="VSRR010003680">
    <property type="protein sequence ID" value="MPC37077.1"/>
    <property type="molecule type" value="Genomic_DNA"/>
</dbReference>